<feature type="coiled-coil region" evidence="1">
    <location>
        <begin position="303"/>
        <end position="330"/>
    </location>
</feature>
<keyword evidence="1" id="KW-0175">Coiled coil</keyword>
<evidence type="ECO:0000256" key="1">
    <source>
        <dbReference type="SAM" id="Coils"/>
    </source>
</evidence>
<reference evidence="4 5" key="1">
    <citation type="submission" date="2009-12" db="EMBL/GenBank/DDBJ databases">
        <title>The Genome Sequence of Anolis carolinensis (Green Anole Lizard).</title>
        <authorList>
            <consortium name="The Genome Sequencing Platform"/>
            <person name="Di Palma F."/>
            <person name="Alfoldi J."/>
            <person name="Heiman D."/>
            <person name="Young S."/>
            <person name="Grabherr M."/>
            <person name="Johnson J."/>
            <person name="Lander E.S."/>
            <person name="Lindblad-Toh K."/>
        </authorList>
    </citation>
    <scope>NUCLEOTIDE SEQUENCE [LARGE SCALE GENOMIC DNA]</scope>
    <source>
        <strain evidence="4 5">JBL SC #1</strain>
    </source>
</reference>
<dbReference type="GeneTree" id="ENSGT01150000286925"/>
<name>A0A803TCP9_ANOCA</name>
<protein>
    <recommendedName>
        <fullName evidence="6">Reverse transcriptase domain-containing protein</fullName>
    </recommendedName>
</protein>
<dbReference type="SUPFAM" id="SSF56219">
    <property type="entry name" value="DNase I-like"/>
    <property type="match status" value="1"/>
</dbReference>
<evidence type="ECO:0000259" key="3">
    <source>
        <dbReference type="Pfam" id="PF03372"/>
    </source>
</evidence>
<dbReference type="Gene3D" id="3.60.10.10">
    <property type="entry name" value="Endonuclease/exonuclease/phosphatase"/>
    <property type="match status" value="1"/>
</dbReference>
<feature type="domain" description="Reverse transcriptase" evidence="2">
    <location>
        <begin position="520"/>
        <end position="659"/>
    </location>
</feature>
<dbReference type="GO" id="GO:0003824">
    <property type="term" value="F:catalytic activity"/>
    <property type="evidence" value="ECO:0007669"/>
    <property type="project" value="InterPro"/>
</dbReference>
<accession>A0A803TCP9</accession>
<dbReference type="InterPro" id="IPR005135">
    <property type="entry name" value="Endo/exonuclease/phosphatase"/>
</dbReference>
<dbReference type="SUPFAM" id="SSF56672">
    <property type="entry name" value="DNA/RNA polymerases"/>
    <property type="match status" value="1"/>
</dbReference>
<evidence type="ECO:0008006" key="6">
    <source>
        <dbReference type="Google" id="ProtNLM"/>
    </source>
</evidence>
<organism evidence="4 5">
    <name type="scientific">Anolis carolinensis</name>
    <name type="common">Green anole</name>
    <name type="synonym">American chameleon</name>
    <dbReference type="NCBI Taxonomy" id="28377"/>
    <lineage>
        <taxon>Eukaryota</taxon>
        <taxon>Metazoa</taxon>
        <taxon>Chordata</taxon>
        <taxon>Craniata</taxon>
        <taxon>Vertebrata</taxon>
        <taxon>Euteleostomi</taxon>
        <taxon>Lepidosauria</taxon>
        <taxon>Squamata</taxon>
        <taxon>Bifurcata</taxon>
        <taxon>Unidentata</taxon>
        <taxon>Episquamata</taxon>
        <taxon>Toxicofera</taxon>
        <taxon>Iguania</taxon>
        <taxon>Dactyloidae</taxon>
        <taxon>Anolis</taxon>
    </lineage>
</organism>
<dbReference type="AlphaFoldDB" id="A0A803TCP9"/>
<feature type="domain" description="Endonuclease/exonuclease/phosphatase" evidence="3">
    <location>
        <begin position="16"/>
        <end position="237"/>
    </location>
</feature>
<dbReference type="Pfam" id="PF00078">
    <property type="entry name" value="RVT_1"/>
    <property type="match status" value="1"/>
</dbReference>
<dbReference type="InParanoid" id="A0A803TCP9"/>
<keyword evidence="5" id="KW-1185">Reference proteome</keyword>
<reference evidence="4" key="3">
    <citation type="submission" date="2025-09" db="UniProtKB">
        <authorList>
            <consortium name="Ensembl"/>
        </authorList>
    </citation>
    <scope>IDENTIFICATION</scope>
</reference>
<proteinExistence type="predicted"/>
<evidence type="ECO:0000313" key="4">
    <source>
        <dbReference type="Ensembl" id="ENSACAP00000032989.1"/>
    </source>
</evidence>
<evidence type="ECO:0000313" key="5">
    <source>
        <dbReference type="Proteomes" id="UP000001646"/>
    </source>
</evidence>
<dbReference type="Pfam" id="PF03372">
    <property type="entry name" value="Exo_endo_phos"/>
    <property type="match status" value="1"/>
</dbReference>
<evidence type="ECO:0000259" key="2">
    <source>
        <dbReference type="Pfam" id="PF00078"/>
    </source>
</evidence>
<sequence>MSKIDFLHHLKIYSNNINGLNSPIKRRNVMTQLEKKNYDIAALQETHIAVKHGGYLINKKIGKEFISSDIVKKRGVIIYVKDNIPAVFQFKDTEGRYVAVKIEIGQQTILICNIYAPNGPKKRFIGELRKQISNVNFDHLILLGDFNGVLNAGIDTSKKIKSKNYEKSRVLPSNFKSLKDEFDLQDAWRFHNPCTQDYTFYSDRHKTWARIDMIWLSNSLCTKLKEIKIHPRDKSDHCPITMSINKPKRNFKWRMDENLLKLEEDIKKNRELAKEFFLMNNTPDIKEQIIWDTFNAVIRGYLIQQKSEKKKKKNKVIDKIKKEIERLENNLKIDPSNMGTLKDLRNWKNRKTQEELEETAKQLKYIKQYNFENANKPGSWLARKLRKKKQQQYITKIIKDGKVHVSDDEILVAFREFYTNLYKKEEIDPDKISQYLGELRLSKITDQQRELLNKEITLEEIKNALKVIKPNKAPGSDGFPVSFYKALQEETLPHLHKIMNKALENAEIPETWSHAEIITIPKENSDLTNMRNYRPMSLLNSDYKIFTTVLANRFKEFLQIWIGPDQKGFLPGRNICENVRCMVDIIEYYDLHYEKEAALLAIDAEKAFDNLNWTFFKLLMREVDIGHQFLNAIEAIYCKQVAKLSINGQQSSNIVIEKGT</sequence>
<dbReference type="InterPro" id="IPR000477">
    <property type="entry name" value="RT_dom"/>
</dbReference>
<reference evidence="4" key="2">
    <citation type="submission" date="2025-08" db="UniProtKB">
        <authorList>
            <consortium name="Ensembl"/>
        </authorList>
    </citation>
    <scope>IDENTIFICATION</scope>
</reference>
<dbReference type="Proteomes" id="UP000001646">
    <property type="component" value="Chromosome 4"/>
</dbReference>
<dbReference type="InterPro" id="IPR036691">
    <property type="entry name" value="Endo/exonu/phosph_ase_sf"/>
</dbReference>
<dbReference type="InterPro" id="IPR043502">
    <property type="entry name" value="DNA/RNA_pol_sf"/>
</dbReference>
<dbReference type="PANTHER" id="PTHR31635">
    <property type="entry name" value="REVERSE TRANSCRIPTASE DOMAIN-CONTAINING PROTEIN-RELATED"/>
    <property type="match status" value="1"/>
</dbReference>
<dbReference type="Ensembl" id="ENSACAT00000048134.1">
    <property type="protein sequence ID" value="ENSACAP00000032989.1"/>
    <property type="gene ID" value="ENSACAG00000045309.1"/>
</dbReference>
<dbReference type="CDD" id="cd09076">
    <property type="entry name" value="L1-EN"/>
    <property type="match status" value="1"/>
</dbReference>
<dbReference type="PANTHER" id="PTHR31635:SF196">
    <property type="entry name" value="REVERSE TRANSCRIPTASE DOMAIN-CONTAINING PROTEIN-RELATED"/>
    <property type="match status" value="1"/>
</dbReference>